<name>A0ABR5V6L6_9CORY</name>
<evidence type="ECO:0000313" key="2">
    <source>
        <dbReference type="EMBL" id="KXU17047.1"/>
    </source>
</evidence>
<feature type="region of interest" description="Disordered" evidence="1">
    <location>
        <begin position="1"/>
        <end position="23"/>
    </location>
</feature>
<protein>
    <submittedName>
        <fullName evidence="2">Uncharacterized protein</fullName>
    </submittedName>
</protein>
<comment type="caution">
    <text evidence="2">The sequence shown here is derived from an EMBL/GenBank/DDBJ whole genome shotgun (WGS) entry which is preliminary data.</text>
</comment>
<gene>
    <name evidence="2" type="ORF">WM41_2286</name>
</gene>
<evidence type="ECO:0000256" key="1">
    <source>
        <dbReference type="SAM" id="MobiDB-lite"/>
    </source>
</evidence>
<proteinExistence type="predicted"/>
<organism evidence="2 3">
    <name type="scientific">Corynebacterium simulans</name>
    <dbReference type="NCBI Taxonomy" id="146827"/>
    <lineage>
        <taxon>Bacteria</taxon>
        <taxon>Bacillati</taxon>
        <taxon>Actinomycetota</taxon>
        <taxon>Actinomycetes</taxon>
        <taxon>Mycobacteriales</taxon>
        <taxon>Corynebacteriaceae</taxon>
        <taxon>Corynebacterium</taxon>
    </lineage>
</organism>
<dbReference type="EMBL" id="LTEB01000041">
    <property type="protein sequence ID" value="KXU17047.1"/>
    <property type="molecule type" value="Genomic_DNA"/>
</dbReference>
<sequence length="47" mass="5026">MVVNDLNLLCPRGGPPKTDPPLVVDANTMLTPAIAFERLKPVSRGNP</sequence>
<keyword evidence="3" id="KW-1185">Reference proteome</keyword>
<reference evidence="2 3" key="1">
    <citation type="journal article" date="2016" name="Int. J. Syst. Evol. Microbiol.">
        <title>Resolving the Complexity of Human Skin Metagenomes Using Single-Molecule Sequencing.</title>
        <authorList>
            <consortium name="NISC Comparative Sequencing Program"/>
            <person name="Tsai Y.C."/>
            <person name="Conlan S."/>
            <person name="Deming C."/>
            <person name="Segre J.A."/>
            <person name="Kong H.H."/>
            <person name="Korlach J."/>
            <person name="Oh J."/>
        </authorList>
    </citation>
    <scope>NUCLEOTIDE SEQUENCE [LARGE SCALE GENOMIC DNA]</scope>
    <source>
        <strain evidence="2 3">1B08</strain>
    </source>
</reference>
<evidence type="ECO:0000313" key="3">
    <source>
        <dbReference type="Proteomes" id="UP000070339"/>
    </source>
</evidence>
<accession>A0ABR5V6L6</accession>
<dbReference type="Proteomes" id="UP000070339">
    <property type="component" value="Unassembled WGS sequence"/>
</dbReference>